<accession>A0ABW5NHW0</accession>
<dbReference type="RefSeq" id="WP_380868414.1">
    <property type="nucleotide sequence ID" value="NZ_JBHUMA010000004.1"/>
</dbReference>
<keyword evidence="1" id="KW-1133">Transmembrane helix</keyword>
<evidence type="ECO:0000313" key="3">
    <source>
        <dbReference type="Proteomes" id="UP001597393"/>
    </source>
</evidence>
<proteinExistence type="predicted"/>
<gene>
    <name evidence="2" type="ORF">ACFSQ3_05945</name>
</gene>
<dbReference type="EMBL" id="JBHUMA010000004">
    <property type="protein sequence ID" value="MFD2598490.1"/>
    <property type="molecule type" value="Genomic_DNA"/>
</dbReference>
<comment type="caution">
    <text evidence="2">The sequence shown here is derived from an EMBL/GenBank/DDBJ whole genome shotgun (WGS) entry which is preliminary data.</text>
</comment>
<evidence type="ECO:0000256" key="1">
    <source>
        <dbReference type="SAM" id="Phobius"/>
    </source>
</evidence>
<feature type="transmembrane region" description="Helical" evidence="1">
    <location>
        <begin position="6"/>
        <end position="23"/>
    </location>
</feature>
<protein>
    <recommendedName>
        <fullName evidence="4">DUF4359 domain-containing protein</fullName>
    </recommendedName>
</protein>
<dbReference type="Proteomes" id="UP001597393">
    <property type="component" value="Unassembled WGS sequence"/>
</dbReference>
<evidence type="ECO:0000313" key="2">
    <source>
        <dbReference type="EMBL" id="MFD2598490.1"/>
    </source>
</evidence>
<reference evidence="3" key="1">
    <citation type="journal article" date="2019" name="Int. J. Syst. Evol. Microbiol.">
        <title>The Global Catalogue of Microorganisms (GCM) 10K type strain sequencing project: providing services to taxonomists for standard genome sequencing and annotation.</title>
        <authorList>
            <consortium name="The Broad Institute Genomics Platform"/>
            <consortium name="The Broad Institute Genome Sequencing Center for Infectious Disease"/>
            <person name="Wu L."/>
            <person name="Ma J."/>
        </authorList>
    </citation>
    <scope>NUCLEOTIDE SEQUENCE [LARGE SCALE GENOMIC DNA]</scope>
    <source>
        <strain evidence="3">KCTC 42248</strain>
    </source>
</reference>
<keyword evidence="3" id="KW-1185">Reference proteome</keyword>
<sequence length="122" mass="14101">MSKTRIFALVGIVIMVVAFLTNPSRERHEEILRAKAEELLTAQLNYEQKDAVELGMMLFGNRVINEFIENNVKIDNYYLFTITRIRWENQEHTIGGGAFGMVWLSPKIDEEANKIIQTLQTL</sequence>
<name>A0ABW5NHW0_9SPHI</name>
<keyword evidence="1" id="KW-0472">Membrane</keyword>
<organism evidence="2 3">
    <name type="scientific">Sphingobacterium corticis</name>
    <dbReference type="NCBI Taxonomy" id="1812823"/>
    <lineage>
        <taxon>Bacteria</taxon>
        <taxon>Pseudomonadati</taxon>
        <taxon>Bacteroidota</taxon>
        <taxon>Sphingobacteriia</taxon>
        <taxon>Sphingobacteriales</taxon>
        <taxon>Sphingobacteriaceae</taxon>
        <taxon>Sphingobacterium</taxon>
    </lineage>
</organism>
<keyword evidence="1" id="KW-0812">Transmembrane</keyword>
<evidence type="ECO:0008006" key="4">
    <source>
        <dbReference type="Google" id="ProtNLM"/>
    </source>
</evidence>